<sequence>MDFLYSDMEFKKKHFFQIFSLFLRIRYSEGNFKAKERPRKEEKIYDISN</sequence>
<accession>A8RFI5</accession>
<name>A8RFI5_9FIRM</name>
<proteinExistence type="predicted"/>
<gene>
    <name evidence="1" type="ORF">EUBDOL_02252</name>
</gene>
<dbReference type="STRING" id="428127.EUBDOL_02252"/>
<dbReference type="HOGENOM" id="CLU_3135766_0_0_9"/>
<dbReference type="EMBL" id="ABAW02000025">
    <property type="protein sequence ID" value="EDP10238.1"/>
    <property type="molecule type" value="Genomic_DNA"/>
</dbReference>
<evidence type="ECO:0000313" key="2">
    <source>
        <dbReference type="Proteomes" id="UP000004090"/>
    </source>
</evidence>
<dbReference type="AlphaFoldDB" id="A8RFI5"/>
<protein>
    <submittedName>
        <fullName evidence="1">Uncharacterized protein</fullName>
    </submittedName>
</protein>
<reference evidence="1 2" key="1">
    <citation type="submission" date="2007-09" db="EMBL/GenBank/DDBJ databases">
        <title>Draft genome sequence of Eubacterium dolichum (DSM 3991).</title>
        <authorList>
            <person name="Sudarsanam P."/>
            <person name="Ley R."/>
            <person name="Guruge J."/>
            <person name="Turnbaugh P.J."/>
            <person name="Mahowald M."/>
            <person name="Liep D."/>
            <person name="Gordon J."/>
        </authorList>
    </citation>
    <scope>NUCLEOTIDE SEQUENCE [LARGE SCALE GENOMIC DNA]</scope>
    <source>
        <strain evidence="1 2">DSM 3991</strain>
    </source>
</reference>
<organism evidence="1 2">
    <name type="scientific">Amedibacillus dolichus DSM 3991</name>
    <dbReference type="NCBI Taxonomy" id="428127"/>
    <lineage>
        <taxon>Bacteria</taxon>
        <taxon>Bacillati</taxon>
        <taxon>Bacillota</taxon>
        <taxon>Erysipelotrichia</taxon>
        <taxon>Erysipelotrichales</taxon>
        <taxon>Erysipelotrichaceae</taxon>
        <taxon>Amedibacillus</taxon>
    </lineage>
</organism>
<dbReference type="Proteomes" id="UP000004090">
    <property type="component" value="Unassembled WGS sequence"/>
</dbReference>
<reference evidence="1 2" key="2">
    <citation type="submission" date="2007-09" db="EMBL/GenBank/DDBJ databases">
        <authorList>
            <person name="Fulton L."/>
            <person name="Clifton S."/>
            <person name="Fulton B."/>
            <person name="Xu J."/>
            <person name="Minx P."/>
            <person name="Pepin K.H."/>
            <person name="Johnson M."/>
            <person name="Thiruvilangam P."/>
            <person name="Bhonagiri V."/>
            <person name="Nash W.E."/>
            <person name="Mardis E.R."/>
            <person name="Wilson R.K."/>
        </authorList>
    </citation>
    <scope>NUCLEOTIDE SEQUENCE [LARGE SCALE GENOMIC DNA]</scope>
    <source>
        <strain evidence="1 2">DSM 3991</strain>
    </source>
</reference>
<comment type="caution">
    <text evidence="1">The sequence shown here is derived from an EMBL/GenBank/DDBJ whole genome shotgun (WGS) entry which is preliminary data.</text>
</comment>
<evidence type="ECO:0000313" key="1">
    <source>
        <dbReference type="EMBL" id="EDP10238.1"/>
    </source>
</evidence>